<evidence type="ECO:0000313" key="4">
    <source>
        <dbReference type="EMBL" id="SEP38813.1"/>
    </source>
</evidence>
<sequence length="367" mass="41216">MKSLFDQTSLAGMRLKNRFVRSATYDGFADKSGHMTEELFQVYEDLAKGGVGTIITGLTYVSDLEEPLPRQMGIYDDSFIAEYEKLTKMCHRHDTRIIMQLVCMGSQTSRTDDKVMWGPSAVEDLRYKTTPQEMTVQDIHFVQMAFADAALRAKQAGFDGVQLHGAHGYLLSKFLTPYYNRRTDDYGGSIGNRAKILLETYEAIREKVGPDYPVLVKINCDDFMEQGMSFADCRYICETLARMGIGAIEISGGIGSSRPNEGTIRMIKTAEQESYFQPYAVEIARQISVPVILVGGNREFASLTEILNQTGLEYFALCRPLIRESDLINRWQKGDRGQAKCVSCNQCFRIGGTTCVFNGRQKTSART</sequence>
<dbReference type="PANTHER" id="PTHR43656">
    <property type="entry name" value="BINDING OXIDOREDUCTASE, PUTATIVE (AFU_ORTHOLOGUE AFUA_2G08260)-RELATED"/>
    <property type="match status" value="1"/>
</dbReference>
<dbReference type="GO" id="GO:0016491">
    <property type="term" value="F:oxidoreductase activity"/>
    <property type="evidence" value="ECO:0007669"/>
    <property type="project" value="UniProtKB-KW"/>
</dbReference>
<evidence type="ECO:0000313" key="5">
    <source>
        <dbReference type="Proteomes" id="UP000198847"/>
    </source>
</evidence>
<dbReference type="CDD" id="cd02803">
    <property type="entry name" value="OYE_like_FMN_family"/>
    <property type="match status" value="1"/>
</dbReference>
<keyword evidence="1" id="KW-0285">Flavoprotein</keyword>
<gene>
    <name evidence="4" type="ORF">SAMN04490178_12352</name>
</gene>
<dbReference type="Pfam" id="PF00724">
    <property type="entry name" value="Oxidored_FMN"/>
    <property type="match status" value="1"/>
</dbReference>
<dbReference type="InterPro" id="IPR001155">
    <property type="entry name" value="OxRdtase_FMN_N"/>
</dbReference>
<dbReference type="GO" id="GO:0010181">
    <property type="term" value="F:FMN binding"/>
    <property type="evidence" value="ECO:0007669"/>
    <property type="project" value="InterPro"/>
</dbReference>
<organism evidence="4 5">
    <name type="scientific">Propionispora vibrioides</name>
    <dbReference type="NCBI Taxonomy" id="112903"/>
    <lineage>
        <taxon>Bacteria</taxon>
        <taxon>Bacillati</taxon>
        <taxon>Bacillota</taxon>
        <taxon>Negativicutes</taxon>
        <taxon>Selenomonadales</taxon>
        <taxon>Sporomusaceae</taxon>
        <taxon>Propionispora</taxon>
    </lineage>
</organism>
<dbReference type="InterPro" id="IPR051799">
    <property type="entry name" value="NADH_flavin_oxidoreductase"/>
</dbReference>
<evidence type="ECO:0000259" key="3">
    <source>
        <dbReference type="Pfam" id="PF00724"/>
    </source>
</evidence>
<dbReference type="EMBL" id="FODY01000023">
    <property type="protein sequence ID" value="SEP38813.1"/>
    <property type="molecule type" value="Genomic_DNA"/>
</dbReference>
<dbReference type="AlphaFoldDB" id="A0A1H8XG83"/>
<dbReference type="Proteomes" id="UP000198847">
    <property type="component" value="Unassembled WGS sequence"/>
</dbReference>
<dbReference type="STRING" id="112903.SAMN04490178_12352"/>
<accession>A0A1H8XG83</accession>
<dbReference type="Gene3D" id="3.20.20.70">
    <property type="entry name" value="Aldolase class I"/>
    <property type="match status" value="1"/>
</dbReference>
<feature type="domain" description="NADH:flavin oxidoreductase/NADH oxidase N-terminal" evidence="3">
    <location>
        <begin position="4"/>
        <end position="334"/>
    </location>
</feature>
<reference evidence="4 5" key="1">
    <citation type="submission" date="2016-10" db="EMBL/GenBank/DDBJ databases">
        <authorList>
            <person name="de Groot N.N."/>
        </authorList>
    </citation>
    <scope>NUCLEOTIDE SEQUENCE [LARGE SCALE GENOMIC DNA]</scope>
    <source>
        <strain evidence="4 5">DSM 13305</strain>
    </source>
</reference>
<dbReference type="OrthoDB" id="9772736at2"/>
<name>A0A1H8XG83_9FIRM</name>
<dbReference type="RefSeq" id="WP_091749896.1">
    <property type="nucleotide sequence ID" value="NZ_FODY01000023.1"/>
</dbReference>
<dbReference type="PANTHER" id="PTHR43656:SF2">
    <property type="entry name" value="BINDING OXIDOREDUCTASE, PUTATIVE (AFU_ORTHOLOGUE AFUA_2G08260)-RELATED"/>
    <property type="match status" value="1"/>
</dbReference>
<protein>
    <submittedName>
        <fullName evidence="4">2,4-dienoyl-CoA reductase</fullName>
    </submittedName>
</protein>
<proteinExistence type="predicted"/>
<keyword evidence="2" id="KW-0560">Oxidoreductase</keyword>
<evidence type="ECO:0000256" key="2">
    <source>
        <dbReference type="ARBA" id="ARBA00023002"/>
    </source>
</evidence>
<dbReference type="SUPFAM" id="SSF51395">
    <property type="entry name" value="FMN-linked oxidoreductases"/>
    <property type="match status" value="1"/>
</dbReference>
<dbReference type="InterPro" id="IPR013785">
    <property type="entry name" value="Aldolase_TIM"/>
</dbReference>
<evidence type="ECO:0000256" key="1">
    <source>
        <dbReference type="ARBA" id="ARBA00022630"/>
    </source>
</evidence>
<keyword evidence="5" id="KW-1185">Reference proteome</keyword>